<dbReference type="PANTHER" id="PTHR46299">
    <property type="entry name" value="VON WILLEBRAND FACTOR A DOMAIN-CONTAINING PROTEIN 5B2-RELATED"/>
    <property type="match status" value="1"/>
</dbReference>
<evidence type="ECO:0000256" key="2">
    <source>
        <dbReference type="SAM" id="SignalP"/>
    </source>
</evidence>
<reference evidence="3" key="3">
    <citation type="submission" date="2025-09" db="UniProtKB">
        <authorList>
            <consortium name="Ensembl"/>
        </authorList>
    </citation>
    <scope>IDENTIFICATION</scope>
</reference>
<feature type="compositionally biased region" description="Polar residues" evidence="1">
    <location>
        <begin position="97"/>
        <end position="106"/>
    </location>
</feature>
<reference evidence="3" key="2">
    <citation type="submission" date="2025-08" db="UniProtKB">
        <authorList>
            <consortium name="Ensembl"/>
        </authorList>
    </citation>
    <scope>IDENTIFICATION</scope>
</reference>
<reference evidence="3" key="1">
    <citation type="submission" date="2019-08" db="EMBL/GenBank/DDBJ databases">
        <title>Three high-quality genomes provides insights into domestication of ducks.</title>
        <authorList>
            <person name="Hou Z.C."/>
            <person name="Zhu F."/>
            <person name="Yin Z.T."/>
            <person name="Zhang F."/>
        </authorList>
    </citation>
    <scope>NUCLEOTIDE SEQUENCE [LARGE SCALE GENOMIC DNA]</scope>
</reference>
<feature type="signal peptide" evidence="2">
    <location>
        <begin position="1"/>
        <end position="18"/>
    </location>
</feature>
<evidence type="ECO:0000313" key="3">
    <source>
        <dbReference type="Ensembl" id="ENSAPLP00020009352.1"/>
    </source>
</evidence>
<proteinExistence type="predicted"/>
<dbReference type="Proteomes" id="UP000694400">
    <property type="component" value="Chromosome 9"/>
</dbReference>
<dbReference type="InterPro" id="IPR052627">
    <property type="entry name" value="VWA_domain-containing"/>
</dbReference>
<feature type="compositionally biased region" description="Basic and acidic residues" evidence="1">
    <location>
        <begin position="297"/>
        <end position="308"/>
    </location>
</feature>
<sequence length="471" mass="48857">MQIQRLGGVLLCPCVALGASEGYFGGGFGQSLKPQPCVLGLQRVWVPSCLPHSPTPPLQVQLQQARGPFQLTESFSEVVQIPLDRLRRASPYASHRASLSPTSPVAKSSPGAGPSAEEPAAAPEPGSPPSHSTCSEVPSAAVWAQADSGHGSESDTGPHSAAPSEAGLSWQDAGPEDLESASWATAVALAWLEHRCAGFFEEWELVAAKADCVAAGAAAARGGGRGLPQRGSQALVPAAASLGREHHAEHAVLQPQQRVTAPGLGGGGPNKQTPGSVLPVRVSVSQVGGIAPLPRHPLGEGEGRERGKTQLKGVRLQEVHRGCSNKGFCRCSDLTSLQKLLPGGGRGSRTALLALPQHEDTVAGEGPPKTPFIGEVLPAGGSPRRPLRTVPRLGVLPELAGKQSRQKEQSRSPLPSSSRPRSHLAFLERGAGFLPGWGACGAGSGAVPYHSCSRTSPWQMCSERELQTVEG</sequence>
<evidence type="ECO:0000313" key="4">
    <source>
        <dbReference type="Proteomes" id="UP000694400"/>
    </source>
</evidence>
<accession>A0A8B9SPY9</accession>
<dbReference type="AlphaFoldDB" id="A0A8B9SPY9"/>
<keyword evidence="2" id="KW-0732">Signal</keyword>
<feature type="region of interest" description="Disordered" evidence="1">
    <location>
        <begin position="360"/>
        <end position="421"/>
    </location>
</feature>
<feature type="chain" id="PRO_5034770901" evidence="2">
    <location>
        <begin position="19"/>
        <end position="471"/>
    </location>
</feature>
<evidence type="ECO:0000256" key="1">
    <source>
        <dbReference type="SAM" id="MobiDB-lite"/>
    </source>
</evidence>
<organism evidence="3 4">
    <name type="scientific">Anas platyrhynchos</name>
    <name type="common">Mallard</name>
    <name type="synonym">Anas boschas</name>
    <dbReference type="NCBI Taxonomy" id="8839"/>
    <lineage>
        <taxon>Eukaryota</taxon>
        <taxon>Metazoa</taxon>
        <taxon>Chordata</taxon>
        <taxon>Craniata</taxon>
        <taxon>Vertebrata</taxon>
        <taxon>Euteleostomi</taxon>
        <taxon>Archelosauria</taxon>
        <taxon>Archosauria</taxon>
        <taxon>Dinosauria</taxon>
        <taxon>Saurischia</taxon>
        <taxon>Theropoda</taxon>
        <taxon>Coelurosauria</taxon>
        <taxon>Aves</taxon>
        <taxon>Neognathae</taxon>
        <taxon>Galloanserae</taxon>
        <taxon>Anseriformes</taxon>
        <taxon>Anatidae</taxon>
        <taxon>Anatinae</taxon>
        <taxon>Anas</taxon>
    </lineage>
</organism>
<protein>
    <submittedName>
        <fullName evidence="3">Uncharacterized protein</fullName>
    </submittedName>
</protein>
<feature type="region of interest" description="Disordered" evidence="1">
    <location>
        <begin position="92"/>
        <end position="175"/>
    </location>
</feature>
<dbReference type="PANTHER" id="PTHR46299:SF2">
    <property type="entry name" value="VON WILLEBRAND FACTOR A DOMAIN-CONTAINING PROTEIN 5B2"/>
    <property type="match status" value="1"/>
</dbReference>
<name>A0A8B9SPY9_ANAPL</name>
<feature type="region of interest" description="Disordered" evidence="1">
    <location>
        <begin position="289"/>
        <end position="310"/>
    </location>
</feature>
<dbReference type="Ensembl" id="ENSAPLT00020010066.1">
    <property type="protein sequence ID" value="ENSAPLP00020009352.1"/>
    <property type="gene ID" value="ENSAPLG00020006896.1"/>
</dbReference>
<feature type="compositionally biased region" description="Low complexity" evidence="1">
    <location>
        <begin position="108"/>
        <end position="124"/>
    </location>
</feature>